<dbReference type="GO" id="GO:0110078">
    <property type="term" value="C:TTT Hsp90 cochaperone complex"/>
    <property type="evidence" value="ECO:0007669"/>
    <property type="project" value="InterPro"/>
</dbReference>
<proteinExistence type="inferred from homology"/>
<organism evidence="2 3">
    <name type="scientific">Austropuccinia psidii MF-1</name>
    <dbReference type="NCBI Taxonomy" id="1389203"/>
    <lineage>
        <taxon>Eukaryota</taxon>
        <taxon>Fungi</taxon>
        <taxon>Dikarya</taxon>
        <taxon>Basidiomycota</taxon>
        <taxon>Pucciniomycotina</taxon>
        <taxon>Pucciniomycetes</taxon>
        <taxon>Pucciniales</taxon>
        <taxon>Sphaerophragmiaceae</taxon>
        <taxon>Austropuccinia</taxon>
    </lineage>
</organism>
<dbReference type="InterPro" id="IPR016024">
    <property type="entry name" value="ARM-type_fold"/>
</dbReference>
<dbReference type="EMBL" id="AVOT02012489">
    <property type="protein sequence ID" value="MBW0494264.1"/>
    <property type="molecule type" value="Genomic_DNA"/>
</dbReference>
<dbReference type="PANTHER" id="PTHR32226">
    <property type="entry name" value="TELO2-INTERACTING PROTEIN 2"/>
    <property type="match status" value="1"/>
</dbReference>
<comment type="caution">
    <text evidence="2">The sequence shown here is derived from an EMBL/GenBank/DDBJ whole genome shotgun (WGS) entry which is preliminary data.</text>
</comment>
<dbReference type="GO" id="GO:0005634">
    <property type="term" value="C:nucleus"/>
    <property type="evidence" value="ECO:0007669"/>
    <property type="project" value="TreeGrafter"/>
</dbReference>
<reference evidence="2" key="1">
    <citation type="submission" date="2021-03" db="EMBL/GenBank/DDBJ databases">
        <title>Draft genome sequence of rust myrtle Austropuccinia psidii MF-1, a brazilian biotype.</title>
        <authorList>
            <person name="Quecine M.C."/>
            <person name="Pachon D.M.R."/>
            <person name="Bonatelli M.L."/>
            <person name="Correr F.H."/>
            <person name="Franceschini L.M."/>
            <person name="Leite T.F."/>
            <person name="Margarido G.R.A."/>
            <person name="Almeida C.A."/>
            <person name="Ferrarezi J.A."/>
            <person name="Labate C.A."/>
        </authorList>
    </citation>
    <scope>NUCLEOTIDE SEQUENCE</scope>
    <source>
        <strain evidence="2">MF-1</strain>
    </source>
</reference>
<protein>
    <submittedName>
        <fullName evidence="2">Uncharacterized protein</fullName>
    </submittedName>
</protein>
<comment type="similarity">
    <text evidence="1">Belongs to the TTI2 family.</text>
</comment>
<dbReference type="OrthoDB" id="6417021at2759"/>
<dbReference type="Pfam" id="PF10521">
    <property type="entry name" value="Tti2"/>
    <property type="match status" value="1"/>
</dbReference>
<dbReference type="PANTHER" id="PTHR32226:SF2">
    <property type="entry name" value="TELO2-INTERACTING PROTEIN 2"/>
    <property type="match status" value="1"/>
</dbReference>
<dbReference type="InterPro" id="IPR018870">
    <property type="entry name" value="Tti2"/>
</dbReference>
<evidence type="ECO:0000313" key="3">
    <source>
        <dbReference type="Proteomes" id="UP000765509"/>
    </source>
</evidence>
<dbReference type="Proteomes" id="UP000765509">
    <property type="component" value="Unassembled WGS sequence"/>
</dbReference>
<keyword evidence="3" id="KW-1185">Reference proteome</keyword>
<sequence>MTERIYSTQFVYDQLKDLFDSGSLVPSKSNLDVLEGVVETSFRNTPVNTENEQEINNEIISLSFFFLHSLLPLLEIDSDFFFNPKELPETDELIENKANAVDSVSQAIAFASVLVQALSKYYYVCQHALAQLTLEIRWRLVYRLSRWFSTGYINDEWRLTEATRDKIQQTLGRLWDFPCTIDNKLGPQWDSHLELASMILTNEIKPLFTEDGGSSRKVSSTGRRVQNEQEHLFGPASSAFDESQPWKLEGMGFWNSICDILNRLHHKLGLQEIWPLLIPPIITLLEESTPRYRLRGLQMSISLLEHTPSPIICRTGIDSLLQSFFSTTFSFLNIPQTLDLLNSTFEANLKLIESQWLASQKNRQDQVARYNRYDQLMEESVFNVLAFGKTREKHTNSINDFIIIRMSNMVHMLGYPIGRYLRVILPFLCETLLNLDSNQPSWITIQLANKLIVDLFSTCPDLLVKWKSRIIVVLATVWLNSQTCGNNCETDFNQSLAMLKQSIIDILRYVAANNVEGQRDNTSGDLLEMMKVMKQENSSLKDIFDPILSQKQEIHCDVKKSSGSKAC</sequence>
<gene>
    <name evidence="2" type="ORF">O181_033979</name>
</gene>
<name>A0A9Q3CZT6_9BASI</name>
<accession>A0A9Q3CZT6</accession>
<evidence type="ECO:0000256" key="1">
    <source>
        <dbReference type="ARBA" id="ARBA00034736"/>
    </source>
</evidence>
<evidence type="ECO:0000313" key="2">
    <source>
        <dbReference type="EMBL" id="MBW0494264.1"/>
    </source>
</evidence>
<dbReference type="SUPFAM" id="SSF48371">
    <property type="entry name" value="ARM repeat"/>
    <property type="match status" value="1"/>
</dbReference>
<dbReference type="GO" id="GO:0005829">
    <property type="term" value="C:cytosol"/>
    <property type="evidence" value="ECO:0007669"/>
    <property type="project" value="TreeGrafter"/>
</dbReference>
<dbReference type="AlphaFoldDB" id="A0A9Q3CZT6"/>